<feature type="transmembrane region" description="Helical" evidence="9">
    <location>
        <begin position="342"/>
        <end position="363"/>
    </location>
</feature>
<feature type="transmembrane region" description="Helical" evidence="9">
    <location>
        <begin position="192"/>
        <end position="213"/>
    </location>
</feature>
<name>A0AB39XXA3_9ACTN</name>
<dbReference type="InterPro" id="IPR050297">
    <property type="entry name" value="LipidA_mod_glycosyltrf_83"/>
</dbReference>
<protein>
    <recommendedName>
        <fullName evidence="11">Glycosyltransferase RgtA/B/C/D-like domain-containing protein</fullName>
    </recommendedName>
</protein>
<reference evidence="10" key="1">
    <citation type="submission" date="2024-08" db="EMBL/GenBank/DDBJ databases">
        <authorList>
            <person name="Yu S.T."/>
        </authorList>
    </citation>
    <scope>NUCLEOTIDE SEQUENCE</scope>
    <source>
        <strain evidence="10">R33</strain>
    </source>
</reference>
<feature type="transmembrane region" description="Helical" evidence="9">
    <location>
        <begin position="171"/>
        <end position="187"/>
    </location>
</feature>
<keyword evidence="5 9" id="KW-0812">Transmembrane</keyword>
<keyword evidence="4" id="KW-0808">Transferase</keyword>
<dbReference type="EMBL" id="CP165727">
    <property type="protein sequence ID" value="XDV61825.1"/>
    <property type="molecule type" value="Genomic_DNA"/>
</dbReference>
<feature type="compositionally biased region" description="Polar residues" evidence="8">
    <location>
        <begin position="480"/>
        <end position="490"/>
    </location>
</feature>
<comment type="subcellular location">
    <subcellularLocation>
        <location evidence="1">Cell membrane</location>
        <topology evidence="1">Multi-pass membrane protein</topology>
    </subcellularLocation>
</comment>
<dbReference type="PANTHER" id="PTHR33908">
    <property type="entry name" value="MANNOSYLTRANSFERASE YKCB-RELATED"/>
    <property type="match status" value="1"/>
</dbReference>
<gene>
    <name evidence="10" type="ORF">AB5J51_02145</name>
</gene>
<feature type="transmembrane region" description="Helical" evidence="9">
    <location>
        <begin position="289"/>
        <end position="311"/>
    </location>
</feature>
<evidence type="ECO:0000256" key="8">
    <source>
        <dbReference type="SAM" id="MobiDB-lite"/>
    </source>
</evidence>
<keyword evidence="6 9" id="KW-1133">Transmembrane helix</keyword>
<dbReference type="GO" id="GO:0016763">
    <property type="term" value="F:pentosyltransferase activity"/>
    <property type="evidence" value="ECO:0007669"/>
    <property type="project" value="TreeGrafter"/>
</dbReference>
<organism evidence="10">
    <name type="scientific">Streptomyces sp. R33</name>
    <dbReference type="NCBI Taxonomy" id="3238629"/>
    <lineage>
        <taxon>Bacteria</taxon>
        <taxon>Bacillati</taxon>
        <taxon>Actinomycetota</taxon>
        <taxon>Actinomycetes</taxon>
        <taxon>Kitasatosporales</taxon>
        <taxon>Streptomycetaceae</taxon>
        <taxon>Streptomyces</taxon>
    </lineage>
</organism>
<evidence type="ECO:0000256" key="7">
    <source>
        <dbReference type="ARBA" id="ARBA00023136"/>
    </source>
</evidence>
<evidence type="ECO:0000313" key="10">
    <source>
        <dbReference type="EMBL" id="XDV61825.1"/>
    </source>
</evidence>
<keyword evidence="7 9" id="KW-0472">Membrane</keyword>
<dbReference type="RefSeq" id="WP_369776559.1">
    <property type="nucleotide sequence ID" value="NZ_CP165727.1"/>
</dbReference>
<accession>A0AB39XXA3</accession>
<feature type="transmembrane region" description="Helical" evidence="9">
    <location>
        <begin position="100"/>
        <end position="120"/>
    </location>
</feature>
<dbReference type="GO" id="GO:0009103">
    <property type="term" value="P:lipopolysaccharide biosynthetic process"/>
    <property type="evidence" value="ECO:0007669"/>
    <property type="project" value="UniProtKB-ARBA"/>
</dbReference>
<evidence type="ECO:0000256" key="1">
    <source>
        <dbReference type="ARBA" id="ARBA00004651"/>
    </source>
</evidence>
<dbReference type="PANTHER" id="PTHR33908:SF11">
    <property type="entry name" value="MEMBRANE PROTEIN"/>
    <property type="match status" value="1"/>
</dbReference>
<evidence type="ECO:0000256" key="6">
    <source>
        <dbReference type="ARBA" id="ARBA00022989"/>
    </source>
</evidence>
<evidence type="ECO:0000256" key="3">
    <source>
        <dbReference type="ARBA" id="ARBA00022676"/>
    </source>
</evidence>
<evidence type="ECO:0000256" key="9">
    <source>
        <dbReference type="SAM" id="Phobius"/>
    </source>
</evidence>
<feature type="region of interest" description="Disordered" evidence="8">
    <location>
        <begin position="473"/>
        <end position="502"/>
    </location>
</feature>
<evidence type="ECO:0008006" key="11">
    <source>
        <dbReference type="Google" id="ProtNLM"/>
    </source>
</evidence>
<keyword evidence="3" id="KW-0328">Glycosyltransferase</keyword>
<feature type="transmembrane region" description="Helical" evidence="9">
    <location>
        <begin position="264"/>
        <end position="282"/>
    </location>
</feature>
<dbReference type="AlphaFoldDB" id="A0AB39XXA3"/>
<feature type="transmembrane region" description="Helical" evidence="9">
    <location>
        <begin position="12"/>
        <end position="31"/>
    </location>
</feature>
<keyword evidence="2" id="KW-1003">Cell membrane</keyword>
<proteinExistence type="predicted"/>
<feature type="transmembrane region" description="Helical" evidence="9">
    <location>
        <begin position="126"/>
        <end position="143"/>
    </location>
</feature>
<evidence type="ECO:0000256" key="2">
    <source>
        <dbReference type="ARBA" id="ARBA00022475"/>
    </source>
</evidence>
<feature type="transmembrane region" description="Helical" evidence="9">
    <location>
        <begin position="150"/>
        <end position="165"/>
    </location>
</feature>
<evidence type="ECO:0000256" key="4">
    <source>
        <dbReference type="ARBA" id="ARBA00022679"/>
    </source>
</evidence>
<sequence>MVRDVRWPVGVAAAYTVAQLLLVVPGTGLGWDETVYVSQVSPHAPAAFFSAPRARGITFLVAPVVALTDSLQALRVYLAVLSGAGLLLSMCVWRRLLSSYVAALAGALFAGLWITMLYGSQAMPNLWVAYGALIAVGCFLLAAQDRTDRAALAGLGAAVAFTALMRPGDAFWLLLPLFGAALSVRAWRRPAVLLVLVAGAALGSAEWVIEAYLRYGGLPARLSRAGEIQGHLGWHLAFDDHVRALQGRTLCRPCNVPLREPLAAAWWFVLPLLTAGGVVAAARARKRALVLVPTVVGLALAAPYLLLVGYAAPRFLLPAYALLLLPAALGLMWLAGTALPRAVVITALVLALAAHLTVQYLILEAAVSRSRSSQTAFGRVAAELRRQGLRPPCVVSGEEAVRVAFRSGCASRQTGGHDGSITPAAMGVTARSRPVAVLVRGDAHPPPYARFWRPHPLPALPGMPGLRAYLGPATLPGPAGNQQHAASMSTGPHPVRSDGPTRVPVRALRLPHSIQPFSLECSSPPVHAHGGRGRRPQTA</sequence>
<feature type="transmembrane region" description="Helical" evidence="9">
    <location>
        <begin position="74"/>
        <end position="93"/>
    </location>
</feature>
<evidence type="ECO:0000256" key="5">
    <source>
        <dbReference type="ARBA" id="ARBA00022692"/>
    </source>
</evidence>
<dbReference type="GO" id="GO:0005886">
    <property type="term" value="C:plasma membrane"/>
    <property type="evidence" value="ECO:0007669"/>
    <property type="project" value="UniProtKB-SubCell"/>
</dbReference>
<feature type="compositionally biased region" description="Basic residues" evidence="8">
    <location>
        <begin position="529"/>
        <end position="539"/>
    </location>
</feature>
<feature type="transmembrane region" description="Helical" evidence="9">
    <location>
        <begin position="317"/>
        <end position="335"/>
    </location>
</feature>
<feature type="region of interest" description="Disordered" evidence="8">
    <location>
        <begin position="516"/>
        <end position="539"/>
    </location>
</feature>